<dbReference type="Proteomes" id="UP000289482">
    <property type="component" value="Unassembled WGS sequence"/>
</dbReference>
<dbReference type="FunFam" id="3.30.450.20:FF:000038">
    <property type="entry name" value="Sensor domain-containing diguanylate cyclase"/>
    <property type="match status" value="1"/>
</dbReference>
<dbReference type="Pfam" id="PF01590">
    <property type="entry name" value="GAF"/>
    <property type="match status" value="1"/>
</dbReference>
<dbReference type="AlphaFoldDB" id="A0A4Q1QYL1"/>
<dbReference type="RefSeq" id="WP_129250392.1">
    <property type="nucleotide sequence ID" value="NZ_JABZEL010000009.1"/>
</dbReference>
<evidence type="ECO:0000256" key="1">
    <source>
        <dbReference type="SAM" id="Coils"/>
    </source>
</evidence>
<dbReference type="NCBIfam" id="TIGR00229">
    <property type="entry name" value="sensory_box"/>
    <property type="match status" value="1"/>
</dbReference>
<dbReference type="InterPro" id="IPR043128">
    <property type="entry name" value="Rev_trsase/Diguanyl_cyclase"/>
</dbReference>
<evidence type="ECO:0000313" key="7">
    <source>
        <dbReference type="Proteomes" id="UP000289482"/>
    </source>
</evidence>
<dbReference type="InterPro" id="IPR013767">
    <property type="entry name" value="PAS_fold"/>
</dbReference>
<comment type="caution">
    <text evidence="6">The sequence shown here is derived from an EMBL/GenBank/DDBJ whole genome shotgun (WGS) entry which is preliminary data.</text>
</comment>
<dbReference type="SMART" id="SM00267">
    <property type="entry name" value="GGDEF"/>
    <property type="match status" value="1"/>
</dbReference>
<feature type="domain" description="PAS" evidence="3">
    <location>
        <begin position="211"/>
        <end position="293"/>
    </location>
</feature>
<dbReference type="SUPFAM" id="SSF55073">
    <property type="entry name" value="Nucleotide cyclase"/>
    <property type="match status" value="1"/>
</dbReference>
<feature type="domain" description="PAC" evidence="4">
    <location>
        <begin position="282"/>
        <end position="334"/>
    </location>
</feature>
<feature type="domain" description="GGDEF" evidence="5">
    <location>
        <begin position="424"/>
        <end position="555"/>
    </location>
</feature>
<dbReference type="PROSITE" id="PS50887">
    <property type="entry name" value="GGDEF"/>
    <property type="match status" value="1"/>
</dbReference>
<name>A0A4Q1QYL1_9ACTN</name>
<gene>
    <name evidence="6" type="ORF">EST54_27335</name>
</gene>
<dbReference type="SUPFAM" id="SSF55785">
    <property type="entry name" value="PYP-like sensor domain (PAS domain)"/>
    <property type="match status" value="1"/>
</dbReference>
<dbReference type="Pfam" id="PF00989">
    <property type="entry name" value="PAS"/>
    <property type="match status" value="1"/>
</dbReference>
<feature type="coiled-coil region" evidence="1">
    <location>
        <begin position="187"/>
        <end position="214"/>
    </location>
</feature>
<evidence type="ECO:0000259" key="4">
    <source>
        <dbReference type="PROSITE" id="PS50113"/>
    </source>
</evidence>
<dbReference type="InterPro" id="IPR000700">
    <property type="entry name" value="PAS-assoc_C"/>
</dbReference>
<keyword evidence="7" id="KW-1185">Reference proteome</keyword>
<dbReference type="SMART" id="SM00086">
    <property type="entry name" value="PAC"/>
    <property type="match status" value="1"/>
</dbReference>
<protein>
    <submittedName>
        <fullName evidence="6">Diguanylate cyclase</fullName>
    </submittedName>
</protein>
<dbReference type="InterPro" id="IPR052155">
    <property type="entry name" value="Biofilm_reg_signaling"/>
</dbReference>
<dbReference type="PROSITE" id="PS50112">
    <property type="entry name" value="PAS"/>
    <property type="match status" value="1"/>
</dbReference>
<organism evidence="6 7">
    <name type="scientific">Streptomyces sioyaensis</name>
    <dbReference type="NCBI Taxonomy" id="67364"/>
    <lineage>
        <taxon>Bacteria</taxon>
        <taxon>Bacillati</taxon>
        <taxon>Actinomycetota</taxon>
        <taxon>Actinomycetes</taxon>
        <taxon>Kitasatosporales</taxon>
        <taxon>Streptomycetaceae</taxon>
        <taxon>Streptomyces</taxon>
    </lineage>
</organism>
<keyword evidence="1" id="KW-0175">Coiled coil</keyword>
<dbReference type="Pfam" id="PF00990">
    <property type="entry name" value="GGDEF"/>
    <property type="match status" value="1"/>
</dbReference>
<dbReference type="InterPro" id="IPR000014">
    <property type="entry name" value="PAS"/>
</dbReference>
<evidence type="ECO:0000259" key="3">
    <source>
        <dbReference type="PROSITE" id="PS50112"/>
    </source>
</evidence>
<dbReference type="Gene3D" id="3.30.70.270">
    <property type="match status" value="1"/>
</dbReference>
<dbReference type="PANTHER" id="PTHR44757">
    <property type="entry name" value="DIGUANYLATE CYCLASE DGCP"/>
    <property type="match status" value="1"/>
</dbReference>
<dbReference type="InterPro" id="IPR035965">
    <property type="entry name" value="PAS-like_dom_sf"/>
</dbReference>
<evidence type="ECO:0000313" key="6">
    <source>
        <dbReference type="EMBL" id="RXS60761.1"/>
    </source>
</evidence>
<dbReference type="NCBIfam" id="TIGR00254">
    <property type="entry name" value="GGDEF"/>
    <property type="match status" value="1"/>
</dbReference>
<dbReference type="CDD" id="cd01949">
    <property type="entry name" value="GGDEF"/>
    <property type="match status" value="1"/>
</dbReference>
<dbReference type="GeneID" id="95781621"/>
<dbReference type="InterPro" id="IPR001610">
    <property type="entry name" value="PAC"/>
</dbReference>
<dbReference type="SMART" id="SM00091">
    <property type="entry name" value="PAS"/>
    <property type="match status" value="1"/>
</dbReference>
<evidence type="ECO:0000259" key="5">
    <source>
        <dbReference type="PROSITE" id="PS50887"/>
    </source>
</evidence>
<sequence length="555" mass="59963">METESEPYVRLATLRQLHQVVAELNTARSLADTLQTVADGAITGLGFELAAVNLVRPDGDLVVAAVAGSAGAEALMAGRVGSRAAWDRRLSMGERWGDLIFIPHTEGWVLDDDDVPQWHTAGPAPRFPDEWHSMDRLFAPMYTAANGGGELLGVISVDRPRNGRRPGAWGQEALQMYAFQSAIAISNARLRANMQRALVRLEREQQALRASEESFRQAFEYAPSGMAVAEMGGDQHGRLLRTNDALCRLLGRPASGMRRYSFSDLVHPEDIGTLLRTSAEGGRAELRLARRDGTYVWVSLRNSVVADTADGPRFLLTHVEDIEERKRHELQLAHRASHDSLTGLPNSAELRARLGARLCSRPPGSMADAYASSGGPGSDPHGFRADGKEPFEGIDGFEGNAPAPFDHHVHLVAPADGPADDGSKGLAVLFCDLDGFKSINDRFGHNTGDAVLIEVARRLTSGVRDGDTVARLGGDEFVVLADGLGTADAQDLAVRLRNAIIPPIRVEGRAVRVGASFGIGWASCGMTAEEVLESADQRMYVEKRSRSKTNRRAAG</sequence>
<feature type="compositionally biased region" description="Basic and acidic residues" evidence="2">
    <location>
        <begin position="381"/>
        <end position="391"/>
    </location>
</feature>
<dbReference type="InterPro" id="IPR029016">
    <property type="entry name" value="GAF-like_dom_sf"/>
</dbReference>
<dbReference type="SUPFAM" id="SSF55781">
    <property type="entry name" value="GAF domain-like"/>
    <property type="match status" value="1"/>
</dbReference>
<dbReference type="InterPro" id="IPR003018">
    <property type="entry name" value="GAF"/>
</dbReference>
<dbReference type="Gene3D" id="3.30.450.20">
    <property type="entry name" value="PAS domain"/>
    <property type="match status" value="1"/>
</dbReference>
<accession>A0A4Q1QYL1</accession>
<feature type="region of interest" description="Disordered" evidence="2">
    <location>
        <begin position="365"/>
        <end position="399"/>
    </location>
</feature>
<evidence type="ECO:0000256" key="2">
    <source>
        <dbReference type="SAM" id="MobiDB-lite"/>
    </source>
</evidence>
<reference evidence="6 7" key="1">
    <citation type="submission" date="2019-01" db="EMBL/GenBank/DDBJ databases">
        <title>Draft genome sequences of the type strain Streptomyces sioyaensis DSM 40032 and its novel strain, TM32, a thermotolerant antibiotics-producing actinobacterium.</title>
        <authorList>
            <person name="Nakaew N."/>
            <person name="Lumyong S."/>
            <person name="Sloan W.T."/>
            <person name="Sungthong R."/>
        </authorList>
    </citation>
    <scope>NUCLEOTIDE SEQUENCE [LARGE SCALE GENOMIC DNA]</scope>
    <source>
        <strain evidence="6 7">DSM 40032</strain>
    </source>
</reference>
<dbReference type="CDD" id="cd00130">
    <property type="entry name" value="PAS"/>
    <property type="match status" value="1"/>
</dbReference>
<dbReference type="PROSITE" id="PS50113">
    <property type="entry name" value="PAC"/>
    <property type="match status" value="1"/>
</dbReference>
<dbReference type="EMBL" id="SDIF01000111">
    <property type="protein sequence ID" value="RXS60761.1"/>
    <property type="molecule type" value="Genomic_DNA"/>
</dbReference>
<dbReference type="InterPro" id="IPR029787">
    <property type="entry name" value="Nucleotide_cyclase"/>
</dbReference>
<dbReference type="InterPro" id="IPR000160">
    <property type="entry name" value="GGDEF_dom"/>
</dbReference>
<dbReference type="PANTHER" id="PTHR44757:SF2">
    <property type="entry name" value="BIOFILM ARCHITECTURE MAINTENANCE PROTEIN MBAA"/>
    <property type="match status" value="1"/>
</dbReference>
<proteinExistence type="predicted"/>
<dbReference type="Gene3D" id="3.30.450.40">
    <property type="match status" value="1"/>
</dbReference>